<dbReference type="InterPro" id="IPR036868">
    <property type="entry name" value="TusA-like_sf"/>
</dbReference>
<gene>
    <name evidence="2" type="ORF">THSYN_04945</name>
</gene>
<dbReference type="Proteomes" id="UP000232638">
    <property type="component" value="Chromosome"/>
</dbReference>
<evidence type="ECO:0000259" key="1">
    <source>
        <dbReference type="Pfam" id="PF10006"/>
    </source>
</evidence>
<dbReference type="EMBL" id="CP020370">
    <property type="protein sequence ID" value="AUB80364.1"/>
    <property type="molecule type" value="Genomic_DNA"/>
</dbReference>
<proteinExistence type="predicted"/>
<name>A0A2K8U447_9GAMM</name>
<evidence type="ECO:0000313" key="2">
    <source>
        <dbReference type="EMBL" id="AUB80364.1"/>
    </source>
</evidence>
<accession>A0A2K8U447</accession>
<dbReference type="KEGG" id="tsy:THSYN_04945"/>
<dbReference type="RefSeq" id="WP_100918163.1">
    <property type="nucleotide sequence ID" value="NZ_CP020370.1"/>
</dbReference>
<dbReference type="AlphaFoldDB" id="A0A2K8U447"/>
<evidence type="ECO:0000313" key="3">
    <source>
        <dbReference type="Proteomes" id="UP000232638"/>
    </source>
</evidence>
<dbReference type="OrthoDB" id="5958858at2"/>
<protein>
    <recommendedName>
        <fullName evidence="1">DUF2249 domain-containing protein</fullName>
    </recommendedName>
</protein>
<keyword evidence="3" id="KW-1185">Reference proteome</keyword>
<reference evidence="2 3" key="1">
    <citation type="submission" date="2017-03" db="EMBL/GenBank/DDBJ databases">
        <title>Complete genome sequence of Candidatus 'Thiodictyon syntrophicum' sp. nov. strain Cad16T, a photolithoautotroph purple sulfur bacterium isolated from an alpine meromictic lake.</title>
        <authorList>
            <person name="Luedin S.M."/>
            <person name="Pothier J.F."/>
            <person name="Danza F."/>
            <person name="Storelli N."/>
            <person name="Wittwer M."/>
            <person name="Tonolla M."/>
        </authorList>
    </citation>
    <scope>NUCLEOTIDE SEQUENCE [LARGE SCALE GENOMIC DNA]</scope>
    <source>
        <strain evidence="2 3">Cad16T</strain>
    </source>
</reference>
<organism evidence="2 3">
    <name type="scientific">Candidatus Thiodictyon syntrophicum</name>
    <dbReference type="NCBI Taxonomy" id="1166950"/>
    <lineage>
        <taxon>Bacteria</taxon>
        <taxon>Pseudomonadati</taxon>
        <taxon>Pseudomonadota</taxon>
        <taxon>Gammaproteobacteria</taxon>
        <taxon>Chromatiales</taxon>
        <taxon>Chromatiaceae</taxon>
        <taxon>Thiodictyon</taxon>
    </lineage>
</organism>
<dbReference type="InterPro" id="IPR018720">
    <property type="entry name" value="DUF2249"/>
</dbReference>
<sequence length="85" mass="9791">MAQVLDVRTLPPPEPLERVLDALTALPNGGRLWVLHRREPFPLYDMLQTMGYSWRVRGREGHFEILIWDSGAPPTRAELSWNPPC</sequence>
<dbReference type="SUPFAM" id="SSF64307">
    <property type="entry name" value="SirA-like"/>
    <property type="match status" value="1"/>
</dbReference>
<feature type="domain" description="DUF2249" evidence="1">
    <location>
        <begin position="4"/>
        <end position="68"/>
    </location>
</feature>
<dbReference type="Pfam" id="PF10006">
    <property type="entry name" value="DUF2249"/>
    <property type="match status" value="1"/>
</dbReference>